<protein>
    <submittedName>
        <fullName evidence="1">Uncharacterized protein</fullName>
    </submittedName>
</protein>
<name>A0A0K2UZT6_LEPSM</name>
<dbReference type="EMBL" id="HACA01026001">
    <property type="protein sequence ID" value="CDW43362.1"/>
    <property type="molecule type" value="Transcribed_RNA"/>
</dbReference>
<reference evidence="1" key="1">
    <citation type="submission" date="2014-05" db="EMBL/GenBank/DDBJ databases">
        <authorList>
            <person name="Chronopoulou M."/>
        </authorList>
    </citation>
    <scope>NUCLEOTIDE SEQUENCE</scope>
    <source>
        <tissue evidence="1">Whole organism</tissue>
    </source>
</reference>
<sequence>MQSPCRQQVAWSPCVRGQPKFLLIVASPTSNSLERRFRDLVGSSLTFFRFPRNSESFFKLCSPLPSFLERSFPSFFILATLKMRLLEHFIMSIISATSILEFRRSEILYPILLLAHS</sequence>
<dbReference type="AlphaFoldDB" id="A0A0K2UZT6"/>
<organism evidence="1">
    <name type="scientific">Lepeophtheirus salmonis</name>
    <name type="common">Salmon louse</name>
    <name type="synonym">Caligus salmonis</name>
    <dbReference type="NCBI Taxonomy" id="72036"/>
    <lineage>
        <taxon>Eukaryota</taxon>
        <taxon>Metazoa</taxon>
        <taxon>Ecdysozoa</taxon>
        <taxon>Arthropoda</taxon>
        <taxon>Crustacea</taxon>
        <taxon>Multicrustacea</taxon>
        <taxon>Hexanauplia</taxon>
        <taxon>Copepoda</taxon>
        <taxon>Siphonostomatoida</taxon>
        <taxon>Caligidae</taxon>
        <taxon>Lepeophtheirus</taxon>
    </lineage>
</organism>
<accession>A0A0K2UZT6</accession>
<evidence type="ECO:0000313" key="1">
    <source>
        <dbReference type="EMBL" id="CDW43362.1"/>
    </source>
</evidence>
<proteinExistence type="predicted"/>